<dbReference type="RefSeq" id="WP_069718333.1">
    <property type="nucleotide sequence ID" value="NZ_MJEH01000055.1"/>
</dbReference>
<evidence type="ECO:0008006" key="3">
    <source>
        <dbReference type="Google" id="ProtNLM"/>
    </source>
</evidence>
<organism evidence="1 2">
    <name type="scientific">Bacillus solimangrovi</name>
    <dbReference type="NCBI Taxonomy" id="1305675"/>
    <lineage>
        <taxon>Bacteria</taxon>
        <taxon>Bacillati</taxon>
        <taxon>Bacillota</taxon>
        <taxon>Bacilli</taxon>
        <taxon>Bacillales</taxon>
        <taxon>Bacillaceae</taxon>
        <taxon>Bacillus</taxon>
    </lineage>
</organism>
<dbReference type="EMBL" id="MJEH01000055">
    <property type="protein sequence ID" value="OEH91596.1"/>
    <property type="molecule type" value="Genomic_DNA"/>
</dbReference>
<keyword evidence="2" id="KW-1185">Reference proteome</keyword>
<evidence type="ECO:0000313" key="1">
    <source>
        <dbReference type="EMBL" id="OEH91596.1"/>
    </source>
</evidence>
<gene>
    <name evidence="1" type="ORF">BFG57_04270</name>
</gene>
<name>A0A1E5LBY2_9BACI</name>
<sequence length="144" mass="16591">MAKKKTSASNRPFLYIVQPDFEQGDTKMQDYIIKKNEKVQQQATTRIMRVKKESGKAKKDTEFDKSSLSNFKKNFQDLGLKERVDLLLTIPKERPQYPCALIVNGEMIEGTVLEKDDATVSFQLSEGQAVKKYDWNVIDDVHML</sequence>
<comment type="caution">
    <text evidence="1">The sequence shown here is derived from an EMBL/GenBank/DDBJ whole genome shotgun (WGS) entry which is preliminary data.</text>
</comment>
<dbReference type="OrthoDB" id="2968468at2"/>
<proteinExistence type="predicted"/>
<protein>
    <recommendedName>
        <fullName evidence="3">Spore coat protein CotO</fullName>
    </recommendedName>
</protein>
<accession>A0A1E5LBY2</accession>
<reference evidence="1 2" key="1">
    <citation type="submission" date="2016-08" db="EMBL/GenBank/DDBJ databases">
        <title>Genome of Bacillus solimangrovi GH2-4.</title>
        <authorList>
            <person name="Lim S."/>
            <person name="Kim B.-C."/>
        </authorList>
    </citation>
    <scope>NUCLEOTIDE SEQUENCE [LARGE SCALE GENOMIC DNA]</scope>
    <source>
        <strain evidence="1 2">GH2-4</strain>
    </source>
</reference>
<dbReference type="AlphaFoldDB" id="A0A1E5LBY2"/>
<dbReference type="Proteomes" id="UP000095209">
    <property type="component" value="Unassembled WGS sequence"/>
</dbReference>
<evidence type="ECO:0000313" key="2">
    <source>
        <dbReference type="Proteomes" id="UP000095209"/>
    </source>
</evidence>